<evidence type="ECO:0000256" key="2">
    <source>
        <dbReference type="ARBA" id="ARBA00023125"/>
    </source>
</evidence>
<dbReference type="SUPFAM" id="SSF46689">
    <property type="entry name" value="Homeodomain-like"/>
    <property type="match status" value="1"/>
</dbReference>
<keyword evidence="2 4" id="KW-0238">DNA-binding</keyword>
<dbReference type="InterPro" id="IPR009057">
    <property type="entry name" value="Homeodomain-like_sf"/>
</dbReference>
<proteinExistence type="predicted"/>
<feature type="domain" description="HTH tetR-type" evidence="5">
    <location>
        <begin position="11"/>
        <end position="71"/>
    </location>
</feature>
<dbReference type="InterPro" id="IPR001647">
    <property type="entry name" value="HTH_TetR"/>
</dbReference>
<protein>
    <submittedName>
        <fullName evidence="6">TetR family transcriptional regulator</fullName>
    </submittedName>
</protein>
<dbReference type="Gene3D" id="1.10.357.10">
    <property type="entry name" value="Tetracycline Repressor, domain 2"/>
    <property type="match status" value="1"/>
</dbReference>
<dbReference type="EMBL" id="FN563149">
    <property type="protein sequence ID" value="CBH47205.1"/>
    <property type="molecule type" value="Genomic_DNA"/>
</dbReference>
<dbReference type="PROSITE" id="PS50977">
    <property type="entry name" value="HTH_TETR_2"/>
    <property type="match status" value="1"/>
</dbReference>
<gene>
    <name evidence="6" type="ordered locus">REQ_11050</name>
</gene>
<evidence type="ECO:0000256" key="4">
    <source>
        <dbReference type="PROSITE-ProRule" id="PRU00335"/>
    </source>
</evidence>
<reference evidence="6" key="1">
    <citation type="journal article" date="2010" name="PLoS Genet.">
        <title>The genome of a pathogenic rhodococcus: cooptive virulence underpinned by key gene acquisitions.</title>
        <authorList>
            <person name="Letek M."/>
            <person name="Gonzalez P."/>
            <person name="Macarthur I."/>
            <person name="Rodriguez H."/>
            <person name="Freeman T.C."/>
            <person name="Valero-Rello A."/>
            <person name="Blanco M."/>
            <person name="Buckley T."/>
            <person name="Cherevach I."/>
            <person name="Fahey R."/>
            <person name="Hapeshi A."/>
            <person name="Holdstock J."/>
            <person name="Leadon D."/>
            <person name="Navas J."/>
            <person name="Ocampo A."/>
            <person name="Quail M.A."/>
            <person name="Sanders M."/>
            <person name="Scortti M.M."/>
            <person name="Prescott J.F."/>
            <person name="Fogarty U."/>
            <person name="Meijer W.G."/>
            <person name="Parkhill J."/>
            <person name="Bentley S.D."/>
            <person name="Vazquez-Boland J.A."/>
        </authorList>
    </citation>
    <scope>NUCLEOTIDE SEQUENCE [LARGE SCALE GENOMIC DNA]</scope>
    <source>
        <strain evidence="6 7">103S</strain>
    </source>
</reference>
<dbReference type="PANTHER" id="PTHR30055">
    <property type="entry name" value="HTH-TYPE TRANSCRIPTIONAL REGULATOR RUTR"/>
    <property type="match status" value="1"/>
</dbReference>
<evidence type="ECO:0000259" key="5">
    <source>
        <dbReference type="PROSITE" id="PS50977"/>
    </source>
</evidence>
<dbReference type="RefSeq" id="WP_013415144.1">
    <property type="nucleotide sequence ID" value="NC_014659.1"/>
</dbReference>
<dbReference type="GO" id="GO:0003700">
    <property type="term" value="F:DNA-binding transcription factor activity"/>
    <property type="evidence" value="ECO:0007669"/>
    <property type="project" value="TreeGrafter"/>
</dbReference>
<dbReference type="Pfam" id="PF00440">
    <property type="entry name" value="TetR_N"/>
    <property type="match status" value="1"/>
</dbReference>
<dbReference type="PRINTS" id="PR00455">
    <property type="entry name" value="HTHTETR"/>
</dbReference>
<evidence type="ECO:0000313" key="7">
    <source>
        <dbReference type="Proteomes" id="UP000006892"/>
    </source>
</evidence>
<feature type="DNA-binding region" description="H-T-H motif" evidence="4">
    <location>
        <begin position="34"/>
        <end position="53"/>
    </location>
</feature>
<dbReference type="InterPro" id="IPR050109">
    <property type="entry name" value="HTH-type_TetR-like_transc_reg"/>
</dbReference>
<dbReference type="Proteomes" id="UP001154400">
    <property type="component" value="Chromosome"/>
</dbReference>
<dbReference type="PANTHER" id="PTHR30055:SF234">
    <property type="entry name" value="HTH-TYPE TRANSCRIPTIONAL REGULATOR BETI"/>
    <property type="match status" value="1"/>
</dbReference>
<dbReference type="GO" id="GO:0000976">
    <property type="term" value="F:transcription cis-regulatory region binding"/>
    <property type="evidence" value="ECO:0007669"/>
    <property type="project" value="TreeGrafter"/>
</dbReference>
<organism evidence="6">
    <name type="scientific">Rhodococcus hoagii (strain 103S)</name>
    <name type="common">Rhodococcus equi</name>
    <dbReference type="NCBI Taxonomy" id="685727"/>
    <lineage>
        <taxon>Bacteria</taxon>
        <taxon>Bacillati</taxon>
        <taxon>Actinomycetota</taxon>
        <taxon>Actinomycetes</taxon>
        <taxon>Mycobacteriales</taxon>
        <taxon>Nocardiaceae</taxon>
        <taxon>Prescottella</taxon>
    </lineage>
</organism>
<dbReference type="KEGG" id="req:REQ_11050"/>
<accession>A0A3S5Y3U5</accession>
<keyword evidence="3" id="KW-0804">Transcription</keyword>
<name>A0A3S5Y3U5_RHOH1</name>
<evidence type="ECO:0000256" key="3">
    <source>
        <dbReference type="ARBA" id="ARBA00023163"/>
    </source>
</evidence>
<sequence length="204" mass="22823">MRSRAQDLSPVAIRERILDAAEACLVESGYGTRLHAVISERAGLSRPTVYKYVGDQAEIFEALFQREITRFFTLLTPVLRDSERLDTGLTDCVVFAVGYARRHMLLQKGLRDDPEVVLPWFTVRARPFVERGTDYLAPLFERLMTAEQLATIDPRAVCEWAFRLVTSFITTGGVIDTTDETALRAFVAGLLSLGVVPAPLDQMV</sequence>
<keyword evidence="1" id="KW-0805">Transcription regulation</keyword>
<dbReference type="AlphaFoldDB" id="A0A3S5Y3U5"/>
<evidence type="ECO:0000313" key="6">
    <source>
        <dbReference type="EMBL" id="CBH47205.1"/>
    </source>
</evidence>
<evidence type="ECO:0000256" key="1">
    <source>
        <dbReference type="ARBA" id="ARBA00023015"/>
    </source>
</evidence>